<dbReference type="InterPro" id="IPR003594">
    <property type="entry name" value="HATPase_dom"/>
</dbReference>
<feature type="transmembrane region" description="Helical" evidence="7">
    <location>
        <begin position="185"/>
        <end position="205"/>
    </location>
</feature>
<keyword evidence="7" id="KW-0812">Transmembrane</keyword>
<keyword evidence="3" id="KW-0808">Transferase</keyword>
<keyword evidence="4" id="KW-0418">Kinase</keyword>
<keyword evidence="5" id="KW-0902">Two-component regulatory system</keyword>
<keyword evidence="7" id="KW-1133">Transmembrane helix</keyword>
<dbReference type="Gene3D" id="3.30.565.10">
    <property type="entry name" value="Histidine kinase-like ATPase, C-terminal domain"/>
    <property type="match status" value="1"/>
</dbReference>
<feature type="coiled-coil region" evidence="6">
    <location>
        <begin position="225"/>
        <end position="252"/>
    </location>
</feature>
<proteinExistence type="predicted"/>
<dbReference type="InterPro" id="IPR004358">
    <property type="entry name" value="Sig_transdc_His_kin-like_C"/>
</dbReference>
<evidence type="ECO:0000256" key="7">
    <source>
        <dbReference type="SAM" id="Phobius"/>
    </source>
</evidence>
<dbReference type="Pfam" id="PF02518">
    <property type="entry name" value="HATPase_c"/>
    <property type="match status" value="1"/>
</dbReference>
<dbReference type="EC" id="2.7.13.3" evidence="2"/>
<keyword evidence="10" id="KW-1185">Reference proteome</keyword>
<evidence type="ECO:0000313" key="9">
    <source>
        <dbReference type="EMBL" id="SMO64537.1"/>
    </source>
</evidence>
<evidence type="ECO:0000259" key="8">
    <source>
        <dbReference type="PROSITE" id="PS50109"/>
    </source>
</evidence>
<name>A0A521CYL4_9RHOB</name>
<dbReference type="PANTHER" id="PTHR24421">
    <property type="entry name" value="NITRATE/NITRITE SENSOR PROTEIN NARX-RELATED"/>
    <property type="match status" value="1"/>
</dbReference>
<dbReference type="SUPFAM" id="SSF55874">
    <property type="entry name" value="ATPase domain of HSP90 chaperone/DNA topoisomerase II/histidine kinase"/>
    <property type="match status" value="1"/>
</dbReference>
<protein>
    <recommendedName>
        <fullName evidence="2">histidine kinase</fullName>
        <ecNumber evidence="2">2.7.13.3</ecNumber>
    </recommendedName>
</protein>
<evidence type="ECO:0000313" key="10">
    <source>
        <dbReference type="Proteomes" id="UP000319014"/>
    </source>
</evidence>
<feature type="domain" description="Histidine kinase" evidence="8">
    <location>
        <begin position="351"/>
        <end position="438"/>
    </location>
</feature>
<dbReference type="CDD" id="cd16917">
    <property type="entry name" value="HATPase_UhpB-NarQ-NarX-like"/>
    <property type="match status" value="1"/>
</dbReference>
<evidence type="ECO:0000256" key="4">
    <source>
        <dbReference type="ARBA" id="ARBA00022777"/>
    </source>
</evidence>
<dbReference type="InterPro" id="IPR036890">
    <property type="entry name" value="HATPase_C_sf"/>
</dbReference>
<evidence type="ECO:0000256" key="1">
    <source>
        <dbReference type="ARBA" id="ARBA00000085"/>
    </source>
</evidence>
<dbReference type="SMART" id="SM00387">
    <property type="entry name" value="HATPase_c"/>
    <property type="match status" value="1"/>
</dbReference>
<evidence type="ECO:0000256" key="3">
    <source>
        <dbReference type="ARBA" id="ARBA00022679"/>
    </source>
</evidence>
<keyword evidence="7" id="KW-0472">Membrane</keyword>
<dbReference type="InterPro" id="IPR005467">
    <property type="entry name" value="His_kinase_dom"/>
</dbReference>
<keyword evidence="6" id="KW-0175">Coiled coil</keyword>
<reference evidence="9 10" key="1">
    <citation type="submission" date="2017-05" db="EMBL/GenBank/DDBJ databases">
        <authorList>
            <person name="Varghese N."/>
            <person name="Submissions S."/>
        </authorList>
    </citation>
    <scope>NUCLEOTIDE SEQUENCE [LARGE SCALE GENOMIC DNA]</scope>
    <source>
        <strain evidence="9 10">DSM 100094</strain>
    </source>
</reference>
<dbReference type="PRINTS" id="PR00344">
    <property type="entry name" value="BCTRLSENSOR"/>
</dbReference>
<dbReference type="RefSeq" id="WP_142662839.1">
    <property type="nucleotide sequence ID" value="NZ_FXTK01000005.1"/>
</dbReference>
<organism evidence="9 10">
    <name type="scientific">Paracoccus laeviglucosivorans</name>
    <dbReference type="NCBI Taxonomy" id="1197861"/>
    <lineage>
        <taxon>Bacteria</taxon>
        <taxon>Pseudomonadati</taxon>
        <taxon>Pseudomonadota</taxon>
        <taxon>Alphaproteobacteria</taxon>
        <taxon>Rhodobacterales</taxon>
        <taxon>Paracoccaceae</taxon>
        <taxon>Paracoccus</taxon>
    </lineage>
</organism>
<dbReference type="GO" id="GO:0000160">
    <property type="term" value="P:phosphorelay signal transduction system"/>
    <property type="evidence" value="ECO:0007669"/>
    <property type="project" value="UniProtKB-KW"/>
</dbReference>
<dbReference type="EMBL" id="FXTK01000005">
    <property type="protein sequence ID" value="SMO64537.1"/>
    <property type="molecule type" value="Genomic_DNA"/>
</dbReference>
<dbReference type="AlphaFoldDB" id="A0A521CYL4"/>
<dbReference type="PROSITE" id="PS50109">
    <property type="entry name" value="HIS_KIN"/>
    <property type="match status" value="1"/>
</dbReference>
<gene>
    <name evidence="9" type="ORF">SAMN06265221_105309</name>
</gene>
<evidence type="ECO:0000256" key="2">
    <source>
        <dbReference type="ARBA" id="ARBA00012438"/>
    </source>
</evidence>
<comment type="catalytic activity">
    <reaction evidence="1">
        <text>ATP + protein L-histidine = ADP + protein N-phospho-L-histidine.</text>
        <dbReference type="EC" id="2.7.13.3"/>
    </reaction>
</comment>
<dbReference type="PANTHER" id="PTHR24421:SF10">
    <property type="entry name" value="NITRATE_NITRITE SENSOR PROTEIN NARQ"/>
    <property type="match status" value="1"/>
</dbReference>
<evidence type="ECO:0000256" key="6">
    <source>
        <dbReference type="SAM" id="Coils"/>
    </source>
</evidence>
<evidence type="ECO:0000256" key="5">
    <source>
        <dbReference type="ARBA" id="ARBA00023012"/>
    </source>
</evidence>
<dbReference type="OrthoDB" id="9778496at2"/>
<dbReference type="InterPro" id="IPR050482">
    <property type="entry name" value="Sensor_HK_TwoCompSys"/>
</dbReference>
<sequence>MRLLPSGLMARFIILAGVVLCAGMIGIGFWVGAQVERIVTDNAGATTALYVDSMVSPAVQTMGASGHLANADAEQLAATLGQGALSRQVSAFKLWSPQGRIVYSDRPERIGHFAPDNPRLAVALSGEVNAELRNVLEPGLMGSQQLMEVYSPVRSNRTGEVIAVAEFYTTTEALRADLLDSRIKSWVAVGCITVAMFLALYAMFAQGHRTIAQQRAALNVQIAELSRLLRQNDALSVRVAQANARIAEQSENTLRRLSADIHDGPAQLMAFAAMRLDGAAGQEQAAGAVNEALEDLRLICRGMMLPELERWSVEDIANRLVGTHESRMNTQVCLTIARDLPELSVAKKNCLYRFLQETLNNSARHAAGAGQSVVIRETTGNVEVEVSDTGPGFDPATEMSGLGLAGLRDRVVGLDGRFNLHTQEGHGTCVTMLLPVKDA</sequence>
<feature type="transmembrane region" description="Helical" evidence="7">
    <location>
        <begin position="12"/>
        <end position="33"/>
    </location>
</feature>
<dbReference type="Proteomes" id="UP000319014">
    <property type="component" value="Unassembled WGS sequence"/>
</dbReference>
<accession>A0A521CYL4</accession>
<dbReference type="GO" id="GO:0004673">
    <property type="term" value="F:protein histidine kinase activity"/>
    <property type="evidence" value="ECO:0007669"/>
    <property type="project" value="UniProtKB-EC"/>
</dbReference>